<accession>U6L565</accession>
<evidence type="ECO:0000313" key="3">
    <source>
        <dbReference type="EMBL" id="CDJ44353.1"/>
    </source>
</evidence>
<keyword evidence="2" id="KW-0812">Transmembrane</keyword>
<dbReference type="RefSeq" id="XP_013235102.1">
    <property type="nucleotide sequence ID" value="XM_013379648.1"/>
</dbReference>
<feature type="compositionally biased region" description="Low complexity" evidence="1">
    <location>
        <begin position="219"/>
        <end position="237"/>
    </location>
</feature>
<dbReference type="EMBL" id="HG676936">
    <property type="protein sequence ID" value="CDJ44353.1"/>
    <property type="molecule type" value="Genomic_DNA"/>
</dbReference>
<evidence type="ECO:0000313" key="4">
    <source>
        <dbReference type="Proteomes" id="UP000030747"/>
    </source>
</evidence>
<feature type="region of interest" description="Disordered" evidence="1">
    <location>
        <begin position="218"/>
        <end position="237"/>
    </location>
</feature>
<evidence type="ECO:0000256" key="1">
    <source>
        <dbReference type="SAM" id="MobiDB-lite"/>
    </source>
</evidence>
<proteinExistence type="predicted"/>
<feature type="region of interest" description="Disordered" evidence="1">
    <location>
        <begin position="174"/>
        <end position="200"/>
    </location>
</feature>
<sequence length="316" mass="34518">VGCFGVGEGNDHYWLLHSLWHVFIQLATCCILLSLLEHPLLRELRKQQQSEQQPPLGAECCTPTRSLSEAIASGEDLQAAAQAEEALPRPLATAFWRVLQQSQMRLVTLQFEGQGPYLSQSQEGPQGGPPRADSRAALYAGGLQSLLGVMTPAHNLEQLLPVFTRLLLLQHGAHKRHRRAAQQQQQQQQQSEGARPLPSPAFADESLVRLGTASAVTAETLSPQTTESTSPTSSVSSAASELSEAGCLWCAAKATLSDETLLQVHSKRMRWACRLRLMPSLSCFLPPRWLWDPADPRSGPTQQDLPISHSGLLLCS</sequence>
<reference evidence="3" key="1">
    <citation type="submission" date="2013-10" db="EMBL/GenBank/DDBJ databases">
        <title>Genomic analysis of the causative agents of coccidiosis in chickens.</title>
        <authorList>
            <person name="Reid A.J."/>
            <person name="Blake D."/>
            <person name="Billington K."/>
            <person name="Browne H."/>
            <person name="Dunn M."/>
            <person name="Hung S."/>
            <person name="Kawahara F."/>
            <person name="Miranda-Saavedra D."/>
            <person name="Mourier T."/>
            <person name="Nagra H."/>
            <person name="Otto T.D."/>
            <person name="Rawlings N."/>
            <person name="Sanchez A."/>
            <person name="Sanders M."/>
            <person name="Subramaniam C."/>
            <person name="Tay Y."/>
            <person name="Dear P."/>
            <person name="Doerig C."/>
            <person name="Gruber A."/>
            <person name="Parkinson J."/>
            <person name="Shirley M."/>
            <person name="Wan K.L."/>
            <person name="Berriman M."/>
            <person name="Tomley F."/>
            <person name="Pain A."/>
        </authorList>
    </citation>
    <scope>NUCLEOTIDE SEQUENCE [LARGE SCALE GENOMIC DNA]</scope>
    <source>
        <strain evidence="3">Houghton</strain>
    </source>
</reference>
<feature type="non-terminal residue" evidence="3">
    <location>
        <position position="1"/>
    </location>
</feature>
<dbReference type="GeneID" id="25256129"/>
<dbReference type="VEuPathDB" id="ToxoDB:ETH_00035440"/>
<organism evidence="3 4">
    <name type="scientific">Eimeria tenella</name>
    <name type="common">Coccidian parasite</name>
    <dbReference type="NCBI Taxonomy" id="5802"/>
    <lineage>
        <taxon>Eukaryota</taxon>
        <taxon>Sar</taxon>
        <taxon>Alveolata</taxon>
        <taxon>Apicomplexa</taxon>
        <taxon>Conoidasida</taxon>
        <taxon>Coccidia</taxon>
        <taxon>Eucoccidiorida</taxon>
        <taxon>Eimeriorina</taxon>
        <taxon>Eimeriidae</taxon>
        <taxon>Eimeria</taxon>
    </lineage>
</organism>
<keyword evidence="4" id="KW-1185">Reference proteome</keyword>
<keyword evidence="2" id="KW-0472">Membrane</keyword>
<feature type="transmembrane region" description="Helical" evidence="2">
    <location>
        <begin position="14"/>
        <end position="36"/>
    </location>
</feature>
<dbReference type="OrthoDB" id="10593653at2759"/>
<name>U6L565_EIMTE</name>
<keyword evidence="2" id="KW-1133">Transmembrane helix</keyword>
<dbReference type="Proteomes" id="UP000030747">
    <property type="component" value="Unassembled WGS sequence"/>
</dbReference>
<dbReference type="AlphaFoldDB" id="U6L565"/>
<reference evidence="3" key="2">
    <citation type="submission" date="2013-10" db="EMBL/GenBank/DDBJ databases">
        <authorList>
            <person name="Aslett M."/>
        </authorList>
    </citation>
    <scope>NUCLEOTIDE SEQUENCE [LARGE SCALE GENOMIC DNA]</scope>
    <source>
        <strain evidence="3">Houghton</strain>
    </source>
</reference>
<evidence type="ECO:0000256" key="2">
    <source>
        <dbReference type="SAM" id="Phobius"/>
    </source>
</evidence>
<protein>
    <submittedName>
        <fullName evidence="3">Uncharacterized protein</fullName>
    </submittedName>
</protein>
<gene>
    <name evidence="3" type="ORF">ETH_00035440</name>
</gene>
<dbReference type="VEuPathDB" id="ToxoDB:ETH2_1365700"/>